<dbReference type="GO" id="GO:0046872">
    <property type="term" value="F:metal ion binding"/>
    <property type="evidence" value="ECO:0007669"/>
    <property type="project" value="UniProtKB-KW"/>
</dbReference>
<evidence type="ECO:0000256" key="5">
    <source>
        <dbReference type="ARBA" id="ARBA00022490"/>
    </source>
</evidence>
<feature type="domain" description="Gelsolin-like" evidence="15">
    <location>
        <begin position="369"/>
        <end position="443"/>
    </location>
</feature>
<keyword evidence="7" id="KW-0677">Repeat</keyword>
<dbReference type="CDD" id="cd11291">
    <property type="entry name" value="gelsolin_S6_like"/>
    <property type="match status" value="1"/>
</dbReference>
<keyword evidence="10 13" id="KW-0009">Actin-binding</keyword>
<evidence type="ECO:0000256" key="13">
    <source>
        <dbReference type="RuleBase" id="RU367130"/>
    </source>
</evidence>
<organism evidence="16 17">
    <name type="scientific">Myripristis murdjan</name>
    <name type="common">pinecone soldierfish</name>
    <dbReference type="NCBI Taxonomy" id="586833"/>
    <lineage>
        <taxon>Eukaryota</taxon>
        <taxon>Metazoa</taxon>
        <taxon>Chordata</taxon>
        <taxon>Craniata</taxon>
        <taxon>Vertebrata</taxon>
        <taxon>Euteleostomi</taxon>
        <taxon>Actinopterygii</taxon>
        <taxon>Neopterygii</taxon>
        <taxon>Teleostei</taxon>
        <taxon>Neoteleostei</taxon>
        <taxon>Acanthomorphata</taxon>
        <taxon>Holocentriformes</taxon>
        <taxon>Holocentridae</taxon>
        <taxon>Myripristis</taxon>
    </lineage>
</organism>
<evidence type="ECO:0000259" key="15">
    <source>
        <dbReference type="Pfam" id="PF00626"/>
    </source>
</evidence>
<comment type="function">
    <text evidence="12 13">Calcium-regulated, actin-modulating protein that binds to the plus (or barbed) ends of actin monomers or filaments, preventing monomer exchange (end-blocking or capping). It can promote the assembly of monomers into filaments (nucleation) as well as sever filaments already formed. Plays a role in ciliogenesis.</text>
</comment>
<dbReference type="GO" id="GO:0005737">
    <property type="term" value="C:cytoplasm"/>
    <property type="evidence" value="ECO:0007669"/>
    <property type="project" value="UniProtKB-UniRule"/>
</dbReference>
<evidence type="ECO:0000256" key="10">
    <source>
        <dbReference type="ARBA" id="ARBA00023203"/>
    </source>
</evidence>
<evidence type="ECO:0000256" key="12">
    <source>
        <dbReference type="ARBA" id="ARBA00025132"/>
    </source>
</evidence>
<dbReference type="GO" id="GO:0015629">
    <property type="term" value="C:actin cytoskeleton"/>
    <property type="evidence" value="ECO:0007669"/>
    <property type="project" value="TreeGrafter"/>
</dbReference>
<dbReference type="GO" id="GO:0005615">
    <property type="term" value="C:extracellular space"/>
    <property type="evidence" value="ECO:0007669"/>
    <property type="project" value="TreeGrafter"/>
</dbReference>
<comment type="similarity">
    <text evidence="2 13">Belongs to the villin/gelsolin family.</text>
</comment>
<dbReference type="PRINTS" id="PR00597">
    <property type="entry name" value="GELSOLIN"/>
</dbReference>
<evidence type="ECO:0000256" key="9">
    <source>
        <dbReference type="ARBA" id="ARBA00022837"/>
    </source>
</evidence>
<dbReference type="GO" id="GO:0008154">
    <property type="term" value="P:actin polymerization or depolymerization"/>
    <property type="evidence" value="ECO:0007669"/>
    <property type="project" value="TreeGrafter"/>
</dbReference>
<reference evidence="16" key="1">
    <citation type="submission" date="2019-06" db="EMBL/GenBank/DDBJ databases">
        <authorList>
            <consortium name="Wellcome Sanger Institute Data Sharing"/>
        </authorList>
    </citation>
    <scope>NUCLEOTIDE SEQUENCE [LARGE SCALE GENOMIC DNA]</scope>
</reference>
<protein>
    <recommendedName>
        <fullName evidence="3 13">Gelsolin</fullName>
        <shortName evidence="13">ADF</shortName>
    </recommendedName>
    <alternativeName>
        <fullName evidence="13">Actin-depolymerizing factor</fullName>
    </alternativeName>
</protein>
<keyword evidence="9" id="KW-0106">Calcium</keyword>
<dbReference type="InterPro" id="IPR029006">
    <property type="entry name" value="ADF-H/Gelsolin-like_dom_sf"/>
</dbReference>
<accession>A0A667Z4N1</accession>
<dbReference type="PANTHER" id="PTHR11977:SF29">
    <property type="entry name" value="GELSOLIN"/>
    <property type="match status" value="1"/>
</dbReference>
<evidence type="ECO:0000256" key="8">
    <source>
        <dbReference type="ARBA" id="ARBA00022794"/>
    </source>
</evidence>
<keyword evidence="8" id="KW-0970">Cilium biogenesis/degradation</keyword>
<keyword evidence="11" id="KW-0206">Cytoskeleton</keyword>
<dbReference type="Proteomes" id="UP000472263">
    <property type="component" value="Chromosome 9"/>
</dbReference>
<feature type="domain" description="Gelsolin-like" evidence="15">
    <location>
        <begin position="734"/>
        <end position="809"/>
    </location>
</feature>
<evidence type="ECO:0000256" key="3">
    <source>
        <dbReference type="ARBA" id="ARBA00018797"/>
    </source>
</evidence>
<keyword evidence="4 13" id="KW-0117">Actin capping</keyword>
<dbReference type="GO" id="GO:0051014">
    <property type="term" value="P:actin filament severing"/>
    <property type="evidence" value="ECO:0007669"/>
    <property type="project" value="UniProtKB-UniRule"/>
</dbReference>
<feature type="domain" description="Gelsolin-like" evidence="15">
    <location>
        <begin position="510"/>
        <end position="590"/>
    </location>
</feature>
<evidence type="ECO:0000256" key="2">
    <source>
        <dbReference type="ARBA" id="ARBA00008418"/>
    </source>
</evidence>
<evidence type="ECO:0000256" key="1">
    <source>
        <dbReference type="ARBA" id="ARBA00004245"/>
    </source>
</evidence>
<dbReference type="GO" id="GO:0051016">
    <property type="term" value="P:barbed-end actin filament capping"/>
    <property type="evidence" value="ECO:0007669"/>
    <property type="project" value="UniProtKB-UniRule"/>
</dbReference>
<name>A0A667Z4N1_9TELE</name>
<dbReference type="CDD" id="cd11290">
    <property type="entry name" value="gelsolin_S1_like"/>
    <property type="match status" value="1"/>
</dbReference>
<dbReference type="CDD" id="cd11292">
    <property type="entry name" value="gelsolin_S3_like"/>
    <property type="match status" value="1"/>
</dbReference>
<dbReference type="Gene3D" id="3.40.20.10">
    <property type="entry name" value="Severin"/>
    <property type="match status" value="6"/>
</dbReference>
<dbReference type="InterPro" id="IPR007123">
    <property type="entry name" value="Gelsolin-like_dom"/>
</dbReference>
<dbReference type="GO" id="GO:0051015">
    <property type="term" value="F:actin filament binding"/>
    <property type="evidence" value="ECO:0007669"/>
    <property type="project" value="UniProtKB-UniRule"/>
</dbReference>
<dbReference type="InterPro" id="IPR007122">
    <property type="entry name" value="Villin/Gelsolin"/>
</dbReference>
<evidence type="ECO:0000256" key="4">
    <source>
        <dbReference type="ARBA" id="ARBA00022467"/>
    </source>
</evidence>
<dbReference type="CDD" id="cd11288">
    <property type="entry name" value="gelsolin_S5_like"/>
    <property type="match status" value="1"/>
</dbReference>
<keyword evidence="6" id="KW-0479">Metal-binding</keyword>
<keyword evidence="17" id="KW-1185">Reference proteome</keyword>
<dbReference type="InParanoid" id="A0A667Z4N1"/>
<dbReference type="Ensembl" id="ENSMMDT00005028808.1">
    <property type="protein sequence ID" value="ENSMMDP00005028136.1"/>
    <property type="gene ID" value="ENSMMDG00005006513.1"/>
</dbReference>
<dbReference type="AlphaFoldDB" id="A0A667Z4N1"/>
<dbReference type="CDD" id="cd11289">
    <property type="entry name" value="gelsolin_S2_like"/>
    <property type="match status" value="1"/>
</dbReference>
<reference evidence="16" key="2">
    <citation type="submission" date="2025-08" db="UniProtKB">
        <authorList>
            <consortium name="Ensembl"/>
        </authorList>
    </citation>
    <scope>IDENTIFICATION</scope>
</reference>
<comment type="subcellular location">
    <subcellularLocation>
        <location evidence="1 13">Cytoplasm</location>
        <location evidence="1 13">Cytoskeleton</location>
    </subcellularLocation>
</comment>
<dbReference type="GO" id="GO:0007417">
    <property type="term" value="P:central nervous system development"/>
    <property type="evidence" value="ECO:0007669"/>
    <property type="project" value="TreeGrafter"/>
</dbReference>
<proteinExistence type="inferred from homology"/>
<evidence type="ECO:0000256" key="11">
    <source>
        <dbReference type="ARBA" id="ARBA00023212"/>
    </source>
</evidence>
<evidence type="ECO:0000256" key="14">
    <source>
        <dbReference type="SAM" id="MobiDB-lite"/>
    </source>
</evidence>
<dbReference type="PANTHER" id="PTHR11977">
    <property type="entry name" value="VILLIN"/>
    <property type="match status" value="1"/>
</dbReference>
<dbReference type="GeneTree" id="ENSGT00940000155591"/>
<evidence type="ECO:0000256" key="6">
    <source>
        <dbReference type="ARBA" id="ARBA00022723"/>
    </source>
</evidence>
<reference evidence="16" key="3">
    <citation type="submission" date="2025-09" db="UniProtKB">
        <authorList>
            <consortium name="Ensembl"/>
        </authorList>
    </citation>
    <scope>IDENTIFICATION</scope>
</reference>
<evidence type="ECO:0000256" key="7">
    <source>
        <dbReference type="ARBA" id="ARBA00022737"/>
    </source>
</evidence>
<dbReference type="SMART" id="SM00262">
    <property type="entry name" value="GEL"/>
    <property type="match status" value="6"/>
</dbReference>
<dbReference type="CDD" id="cd11293">
    <property type="entry name" value="gelsolin_S4_like"/>
    <property type="match status" value="1"/>
</dbReference>
<keyword evidence="5 13" id="KW-0963">Cytoplasm</keyword>
<evidence type="ECO:0000313" key="17">
    <source>
        <dbReference type="Proteomes" id="UP000472263"/>
    </source>
</evidence>
<dbReference type="GO" id="GO:0060271">
    <property type="term" value="P:cilium assembly"/>
    <property type="evidence" value="ECO:0007669"/>
    <property type="project" value="UniProtKB-UniRule"/>
</dbReference>
<dbReference type="Pfam" id="PF00626">
    <property type="entry name" value="Gelsolin"/>
    <property type="match status" value="5"/>
</dbReference>
<evidence type="ECO:0000313" key="16">
    <source>
        <dbReference type="Ensembl" id="ENSMMDP00005028136.1"/>
    </source>
</evidence>
<sequence length="835" mass="92374">MERRETLHPCRPPPADRPLQTAPSESLISTVGSYKARRVGCQNTPGPQLALQRLALQRLALQRLALQRLALQDEAFRDRLLCSYSPVWFSVGSVWVCVVLCGSPSSMAYHVEFERAGQEPGLQVWRVESLDLVPVPESQYGGFYSGDAYLVLNTVRLGSGKLQYDLHYWQGEDCSQDESGAAAIFAVQMDDFLQGAPVQYREVQNHESQTFTGYFKPGLRYMKGGVASGFRHVVTNEVDVQRLLQVRGRRVVRATEVPVSWESFNHGDSFILDLGKEIIQWSGCHSNRFERLKTTQVSKSIRDNERCGRAELVICDEDVEPERMLEVLGEKPELPEAQTEDTKTDGANRKLAKLYKVSNAAGDMEVTMVAEQNPFSQDALHSSECFILDNGANGHIFVWKGKEANAAERHAVLKASEQFIQKMGYPKHTQVQVLPQHGETPLFKQFFKVWRDADDTVGMGTGHVSNHIAKIEKVPFDVATLHQSDAMAAQHGMVDRGDGEKQIWRIEGSDKVAVDPSVHGQFYGGDSYIIQYRYEHSSRQGHIIYIWQGAESSQDEVGASAILAVQLDEELGGGAVQVRVVQGKEPAHLMSLFGGQPMVVYKGGTSREGGQSEVAETRLFQVRANPAGACRAVEVEPSSSGLSSGDVMLLAAASGCWLWRGRSSSAAELQGGRALGQLLQLSPAPLEEGEEPDAFWEELGGKSEYCRSPRPQGELEAHPPRLFACSNSTGNFLIEEVPGEMTQDDLAPDDVMILDTWDQVFVWIGDEAHEEEKTEGVASAVRYIESDPSARDPGTAVIQVKQGFEPPTFSGWFLGWSPDYWSSDPLERAMQGLHV</sequence>
<gene>
    <name evidence="16" type="primary">GSN</name>
    <name evidence="16" type="synonym">LOC115364850</name>
</gene>
<dbReference type="SUPFAM" id="SSF55753">
    <property type="entry name" value="Actin depolymerizing proteins"/>
    <property type="match status" value="6"/>
</dbReference>
<feature type="domain" description="Gelsolin-like" evidence="15">
    <location>
        <begin position="251"/>
        <end position="325"/>
    </location>
</feature>
<dbReference type="GO" id="GO:0005546">
    <property type="term" value="F:phosphatidylinositol-4,5-bisphosphate binding"/>
    <property type="evidence" value="ECO:0007669"/>
    <property type="project" value="TreeGrafter"/>
</dbReference>
<feature type="region of interest" description="Disordered" evidence="14">
    <location>
        <begin position="1"/>
        <end position="22"/>
    </location>
</feature>
<feature type="domain" description="Gelsolin-like" evidence="15">
    <location>
        <begin position="131"/>
        <end position="211"/>
    </location>
</feature>